<feature type="domain" description="Pseudouridine synthase I TruA alpha/beta" evidence="8">
    <location>
        <begin position="11"/>
        <end position="106"/>
    </location>
</feature>
<dbReference type="InterPro" id="IPR020103">
    <property type="entry name" value="PsdUridine_synth_cat_dom_sf"/>
</dbReference>
<comment type="function">
    <text evidence="4">Formation of pseudouridine at positions 38, 39 and 40 in the anticodon stem and loop of transfer RNAs.</text>
</comment>
<sequence>MMKRNIRLKIEYDGTRYQGWQKLGKNANASTIQGKLESVLSKMTGESIQIIGSGRTDAGVHACGQIANFHTDCSFSCREIKEYLTKYLPSDIGIVTADEVSERFHSRLNAKQKTYQYRIAIPGTVNVFERKYLWKYPETLNIEKMNKAAAFCLGTHDFLGFSSVKKTKKSTVRTIYSIVIEEEHSEIRLSFTGDGFLYNMVRILTGTLAEIGAGTRDPESIFHVFQSKDRKDAGITAPPHGLFLMNVEY</sequence>
<comment type="subunit">
    <text evidence="4">Homodimer.</text>
</comment>
<evidence type="ECO:0000256" key="4">
    <source>
        <dbReference type="HAMAP-Rule" id="MF_00171"/>
    </source>
</evidence>
<accession>A0A6N2T2S4</accession>
<dbReference type="InterPro" id="IPR020094">
    <property type="entry name" value="TruA/RsuA/RluB/E/F_N"/>
</dbReference>
<evidence type="ECO:0000256" key="6">
    <source>
        <dbReference type="PIRSR" id="PIRSR001430-2"/>
    </source>
</evidence>
<dbReference type="CDD" id="cd02570">
    <property type="entry name" value="PseudoU_synth_EcTruA"/>
    <property type="match status" value="1"/>
</dbReference>
<comment type="caution">
    <text evidence="4">Lacks conserved residue(s) required for the propagation of feature annotation.</text>
</comment>
<dbReference type="Pfam" id="PF01416">
    <property type="entry name" value="PseudoU_synth_1"/>
    <property type="match status" value="2"/>
</dbReference>
<keyword evidence="2 4" id="KW-0819">tRNA processing</keyword>
<evidence type="ECO:0000256" key="7">
    <source>
        <dbReference type="RuleBase" id="RU003792"/>
    </source>
</evidence>
<dbReference type="PANTHER" id="PTHR11142">
    <property type="entry name" value="PSEUDOURIDYLATE SYNTHASE"/>
    <property type="match status" value="1"/>
</dbReference>
<comment type="catalytic activity">
    <reaction evidence="4 7">
        <text>uridine(38/39/40) in tRNA = pseudouridine(38/39/40) in tRNA</text>
        <dbReference type="Rhea" id="RHEA:22376"/>
        <dbReference type="Rhea" id="RHEA-COMP:10085"/>
        <dbReference type="Rhea" id="RHEA-COMP:10087"/>
        <dbReference type="ChEBI" id="CHEBI:65314"/>
        <dbReference type="ChEBI" id="CHEBI:65315"/>
        <dbReference type="EC" id="5.4.99.12"/>
    </reaction>
</comment>
<name>A0A6N2T2S4_9FIRM</name>
<dbReference type="Gene3D" id="3.30.70.660">
    <property type="entry name" value="Pseudouridine synthase I, catalytic domain, C-terminal subdomain"/>
    <property type="match status" value="1"/>
</dbReference>
<dbReference type="GO" id="GO:0160147">
    <property type="term" value="F:tRNA pseudouridine(38-40) synthase activity"/>
    <property type="evidence" value="ECO:0007669"/>
    <property type="project" value="UniProtKB-EC"/>
</dbReference>
<feature type="active site" description="Nucleophile" evidence="4 5">
    <location>
        <position position="57"/>
    </location>
</feature>
<dbReference type="SUPFAM" id="SSF55120">
    <property type="entry name" value="Pseudouridine synthase"/>
    <property type="match status" value="1"/>
</dbReference>
<dbReference type="AlphaFoldDB" id="A0A6N2T2S4"/>
<feature type="domain" description="Pseudouridine synthase I TruA alpha/beta" evidence="8">
    <location>
        <begin position="149"/>
        <end position="249"/>
    </location>
</feature>
<dbReference type="EC" id="5.4.99.12" evidence="4"/>
<protein>
    <recommendedName>
        <fullName evidence="4">tRNA pseudouridine synthase A</fullName>
        <ecNumber evidence="4">5.4.99.12</ecNumber>
    </recommendedName>
    <alternativeName>
        <fullName evidence="4">tRNA pseudouridine(38-40) synthase</fullName>
    </alternativeName>
    <alternativeName>
        <fullName evidence="4">tRNA pseudouridylate synthase I</fullName>
    </alternativeName>
    <alternativeName>
        <fullName evidence="4">tRNA-uridine isomerase I</fullName>
    </alternativeName>
</protein>
<dbReference type="Gene3D" id="3.30.70.580">
    <property type="entry name" value="Pseudouridine synthase I, catalytic domain, N-terminal subdomain"/>
    <property type="match status" value="1"/>
</dbReference>
<dbReference type="PANTHER" id="PTHR11142:SF22">
    <property type="entry name" value="TRNA PSEUDOURIDINE SYNTHASE A 2"/>
    <property type="match status" value="1"/>
</dbReference>
<keyword evidence="3 4" id="KW-0413">Isomerase</keyword>
<dbReference type="FunFam" id="3.30.70.580:FF:000001">
    <property type="entry name" value="tRNA pseudouridine synthase A"/>
    <property type="match status" value="1"/>
</dbReference>
<dbReference type="InterPro" id="IPR020097">
    <property type="entry name" value="PsdUridine_synth_TruA_a/b_dom"/>
</dbReference>
<feature type="binding site" evidence="4 6">
    <location>
        <position position="115"/>
    </location>
    <ligand>
        <name>substrate</name>
    </ligand>
</feature>
<evidence type="ECO:0000313" key="9">
    <source>
        <dbReference type="EMBL" id="VYS99699.1"/>
    </source>
</evidence>
<evidence type="ECO:0000256" key="2">
    <source>
        <dbReference type="ARBA" id="ARBA00022694"/>
    </source>
</evidence>
<evidence type="ECO:0000256" key="3">
    <source>
        <dbReference type="ARBA" id="ARBA00023235"/>
    </source>
</evidence>
<reference evidence="9" key="1">
    <citation type="submission" date="2019-11" db="EMBL/GenBank/DDBJ databases">
        <authorList>
            <person name="Feng L."/>
        </authorList>
    </citation>
    <scope>NUCLEOTIDE SEQUENCE</scope>
    <source>
        <strain evidence="9">AcaccaeLFYP115</strain>
    </source>
</reference>
<dbReference type="HAMAP" id="MF_00171">
    <property type="entry name" value="TruA"/>
    <property type="match status" value="1"/>
</dbReference>
<dbReference type="InterPro" id="IPR020095">
    <property type="entry name" value="PsdUridine_synth_TruA_C"/>
</dbReference>
<dbReference type="GO" id="GO:0031119">
    <property type="term" value="P:tRNA pseudouridine synthesis"/>
    <property type="evidence" value="ECO:0007669"/>
    <property type="project" value="UniProtKB-UniRule"/>
</dbReference>
<dbReference type="GO" id="GO:0003723">
    <property type="term" value="F:RNA binding"/>
    <property type="evidence" value="ECO:0007669"/>
    <property type="project" value="InterPro"/>
</dbReference>
<proteinExistence type="inferred from homology"/>
<gene>
    <name evidence="9" type="primary">truA_1</name>
    <name evidence="4" type="synonym">truA</name>
    <name evidence="9" type="ORF">ACLFYP115_01238</name>
</gene>
<dbReference type="PIRSF" id="PIRSF001430">
    <property type="entry name" value="tRNA_psdUrid_synth"/>
    <property type="match status" value="1"/>
</dbReference>
<evidence type="ECO:0000256" key="5">
    <source>
        <dbReference type="PIRSR" id="PIRSR001430-1"/>
    </source>
</evidence>
<comment type="similarity">
    <text evidence="1 4 7">Belongs to the tRNA pseudouridine synthase TruA family.</text>
</comment>
<dbReference type="InterPro" id="IPR001406">
    <property type="entry name" value="PsdUridine_synth_TruA"/>
</dbReference>
<organism evidence="9">
    <name type="scientific">Anaerostipes caccae</name>
    <dbReference type="NCBI Taxonomy" id="105841"/>
    <lineage>
        <taxon>Bacteria</taxon>
        <taxon>Bacillati</taxon>
        <taxon>Bacillota</taxon>
        <taxon>Clostridia</taxon>
        <taxon>Lachnospirales</taxon>
        <taxon>Lachnospiraceae</taxon>
        <taxon>Anaerostipes</taxon>
    </lineage>
</organism>
<evidence type="ECO:0000256" key="1">
    <source>
        <dbReference type="ARBA" id="ARBA00009375"/>
    </source>
</evidence>
<dbReference type="RefSeq" id="WP_006566878.1">
    <property type="nucleotide sequence ID" value="NZ_CACRSQ010000003.1"/>
</dbReference>
<dbReference type="NCBIfam" id="TIGR00071">
    <property type="entry name" value="hisT_truA"/>
    <property type="match status" value="1"/>
</dbReference>
<evidence type="ECO:0000259" key="8">
    <source>
        <dbReference type="Pfam" id="PF01416"/>
    </source>
</evidence>
<dbReference type="EMBL" id="CACRSQ010000003">
    <property type="protein sequence ID" value="VYS99699.1"/>
    <property type="molecule type" value="Genomic_DNA"/>
</dbReference>